<dbReference type="AlphaFoldDB" id="A0A243WHM5"/>
<dbReference type="RefSeq" id="WP_086593307.1">
    <property type="nucleotide sequence ID" value="NZ_MTSE01000003.1"/>
</dbReference>
<dbReference type="InterPro" id="IPR005263">
    <property type="entry name" value="DapA"/>
</dbReference>
<dbReference type="PRINTS" id="PR00146">
    <property type="entry name" value="DHPICSNTHASE"/>
</dbReference>
<dbReference type="InterPro" id="IPR002220">
    <property type="entry name" value="DapA-like"/>
</dbReference>
<dbReference type="GO" id="GO:0009089">
    <property type="term" value="P:lysine biosynthetic process via diaminopimelate"/>
    <property type="evidence" value="ECO:0007669"/>
    <property type="project" value="UniProtKB-UniRule"/>
</dbReference>
<proteinExistence type="inferred from homology"/>
<reference evidence="17 18" key="1">
    <citation type="submission" date="2017-01" db="EMBL/GenBank/DDBJ databases">
        <title>A new Hymenobacter.</title>
        <authorList>
            <person name="Liang Y."/>
            <person name="Feng F."/>
        </authorList>
    </citation>
    <scope>NUCLEOTIDE SEQUENCE [LARGE SCALE GENOMIC DNA]</scope>
    <source>
        <strain evidence="17">MIMBbqt21</strain>
    </source>
</reference>
<feature type="binding site" evidence="12 15">
    <location>
        <position position="49"/>
    </location>
    <ligand>
        <name>pyruvate</name>
        <dbReference type="ChEBI" id="CHEBI:15361"/>
    </ligand>
</feature>
<dbReference type="GO" id="GO:0019877">
    <property type="term" value="P:diaminopimelate biosynthetic process"/>
    <property type="evidence" value="ECO:0007669"/>
    <property type="project" value="UniProtKB-UniRule"/>
</dbReference>
<evidence type="ECO:0000313" key="18">
    <source>
        <dbReference type="Proteomes" id="UP000194873"/>
    </source>
</evidence>
<evidence type="ECO:0000256" key="16">
    <source>
        <dbReference type="SAM" id="Phobius"/>
    </source>
</evidence>
<feature type="site" description="Part of a proton relay during catalysis" evidence="12">
    <location>
        <position position="48"/>
    </location>
</feature>
<keyword evidence="10 12" id="KW-0704">Schiff base</keyword>
<evidence type="ECO:0000256" key="3">
    <source>
        <dbReference type="ARBA" id="ARBA00007592"/>
    </source>
</evidence>
<comment type="function">
    <text evidence="1 12">Catalyzes the condensation of (S)-aspartate-beta-semialdehyde [(S)-ASA] and pyruvate to 4-hydroxy-tetrahydrodipicolinate (HTPA).</text>
</comment>
<evidence type="ECO:0000256" key="9">
    <source>
        <dbReference type="ARBA" id="ARBA00023239"/>
    </source>
</evidence>
<evidence type="ECO:0000256" key="4">
    <source>
        <dbReference type="ARBA" id="ARBA00012086"/>
    </source>
</evidence>
<keyword evidence="18" id="KW-1185">Reference proteome</keyword>
<dbReference type="PANTHER" id="PTHR12128:SF66">
    <property type="entry name" value="4-HYDROXY-2-OXOGLUTARATE ALDOLASE, MITOCHONDRIAL"/>
    <property type="match status" value="1"/>
</dbReference>
<feature type="active site" description="Proton donor/acceptor" evidence="12 14">
    <location>
        <position position="137"/>
    </location>
</feature>
<evidence type="ECO:0000256" key="11">
    <source>
        <dbReference type="ARBA" id="ARBA00047836"/>
    </source>
</evidence>
<comment type="similarity">
    <text evidence="3 12 13">Belongs to the DapA family.</text>
</comment>
<evidence type="ECO:0000256" key="15">
    <source>
        <dbReference type="PIRSR" id="PIRSR001365-2"/>
    </source>
</evidence>
<protein>
    <recommendedName>
        <fullName evidence="4 12">4-hydroxy-tetrahydrodipicolinate synthase</fullName>
        <shortName evidence="12">HTPA synthase</shortName>
        <ecNumber evidence="4 12">4.3.3.7</ecNumber>
    </recommendedName>
</protein>
<evidence type="ECO:0000256" key="2">
    <source>
        <dbReference type="ARBA" id="ARBA00005120"/>
    </source>
</evidence>
<accession>A0A243WHM5</accession>
<dbReference type="EC" id="4.3.3.7" evidence="4 12"/>
<dbReference type="HAMAP" id="MF_00418">
    <property type="entry name" value="DapA"/>
    <property type="match status" value="1"/>
</dbReference>
<feature type="site" description="Part of a proton relay during catalysis" evidence="12">
    <location>
        <position position="111"/>
    </location>
</feature>
<dbReference type="EMBL" id="MTSE01000003">
    <property type="protein sequence ID" value="OUJ74509.1"/>
    <property type="molecule type" value="Genomic_DNA"/>
</dbReference>
<keyword evidence="7 12" id="KW-0220">Diaminopimelate biosynthesis</keyword>
<keyword evidence="16" id="KW-0812">Transmembrane</keyword>
<evidence type="ECO:0000256" key="1">
    <source>
        <dbReference type="ARBA" id="ARBA00003294"/>
    </source>
</evidence>
<keyword evidence="6 12" id="KW-0028">Amino-acid biosynthesis</keyword>
<feature type="active site" description="Schiff-base intermediate with substrate" evidence="12 14">
    <location>
        <position position="165"/>
    </location>
</feature>
<evidence type="ECO:0000256" key="6">
    <source>
        <dbReference type="ARBA" id="ARBA00022605"/>
    </source>
</evidence>
<gene>
    <name evidence="12" type="primary">dapA</name>
    <name evidence="17" type="ORF">BXP70_06925</name>
</gene>
<keyword evidence="8 12" id="KW-0457">Lysine biosynthesis</keyword>
<organism evidence="17 18">
    <name type="scientific">Hymenobacter crusticola</name>
    <dbReference type="NCBI Taxonomy" id="1770526"/>
    <lineage>
        <taxon>Bacteria</taxon>
        <taxon>Pseudomonadati</taxon>
        <taxon>Bacteroidota</taxon>
        <taxon>Cytophagia</taxon>
        <taxon>Cytophagales</taxon>
        <taxon>Hymenobacteraceae</taxon>
        <taxon>Hymenobacter</taxon>
    </lineage>
</organism>
<evidence type="ECO:0000256" key="10">
    <source>
        <dbReference type="ARBA" id="ARBA00023270"/>
    </source>
</evidence>
<evidence type="ECO:0000256" key="13">
    <source>
        <dbReference type="PIRNR" id="PIRNR001365"/>
    </source>
</evidence>
<evidence type="ECO:0000256" key="14">
    <source>
        <dbReference type="PIRSR" id="PIRSR001365-1"/>
    </source>
</evidence>
<dbReference type="PIRSF" id="PIRSF001365">
    <property type="entry name" value="DHDPS"/>
    <property type="match status" value="1"/>
</dbReference>
<dbReference type="InterPro" id="IPR013785">
    <property type="entry name" value="Aldolase_TIM"/>
</dbReference>
<evidence type="ECO:0000256" key="5">
    <source>
        <dbReference type="ARBA" id="ARBA00022490"/>
    </source>
</evidence>
<evidence type="ECO:0000313" key="17">
    <source>
        <dbReference type="EMBL" id="OUJ74509.1"/>
    </source>
</evidence>
<evidence type="ECO:0000256" key="7">
    <source>
        <dbReference type="ARBA" id="ARBA00022915"/>
    </source>
</evidence>
<keyword evidence="5 12" id="KW-0963">Cytoplasm</keyword>
<feature type="binding site" evidence="12 15">
    <location>
        <position position="207"/>
    </location>
    <ligand>
        <name>pyruvate</name>
        <dbReference type="ChEBI" id="CHEBI:15361"/>
    </ligand>
</feature>
<comment type="pathway">
    <text evidence="2 12">Amino-acid biosynthesis; L-lysine biosynthesis via DAP pathway; (S)-tetrahydrodipicolinate from L-aspartate: step 3/4.</text>
</comment>
<comment type="caution">
    <text evidence="17">The sequence shown here is derived from an EMBL/GenBank/DDBJ whole genome shotgun (WGS) entry which is preliminary data.</text>
</comment>
<dbReference type="PANTHER" id="PTHR12128">
    <property type="entry name" value="DIHYDRODIPICOLINATE SYNTHASE"/>
    <property type="match status" value="1"/>
</dbReference>
<keyword evidence="9 12" id="KW-0456">Lyase</keyword>
<dbReference type="NCBIfam" id="TIGR00674">
    <property type="entry name" value="dapA"/>
    <property type="match status" value="1"/>
</dbReference>
<dbReference type="Proteomes" id="UP000194873">
    <property type="component" value="Unassembled WGS sequence"/>
</dbReference>
<evidence type="ECO:0000256" key="12">
    <source>
        <dbReference type="HAMAP-Rule" id="MF_00418"/>
    </source>
</evidence>
<comment type="subunit">
    <text evidence="12">Homotetramer; dimer of dimers.</text>
</comment>
<comment type="catalytic activity">
    <reaction evidence="11 12">
        <text>L-aspartate 4-semialdehyde + pyruvate = (2S,4S)-4-hydroxy-2,3,4,5-tetrahydrodipicolinate + H2O + H(+)</text>
        <dbReference type="Rhea" id="RHEA:34171"/>
        <dbReference type="ChEBI" id="CHEBI:15361"/>
        <dbReference type="ChEBI" id="CHEBI:15377"/>
        <dbReference type="ChEBI" id="CHEBI:15378"/>
        <dbReference type="ChEBI" id="CHEBI:67139"/>
        <dbReference type="ChEBI" id="CHEBI:537519"/>
        <dbReference type="EC" id="4.3.3.7"/>
    </reaction>
</comment>
<dbReference type="CDD" id="cd00950">
    <property type="entry name" value="DHDPS"/>
    <property type="match status" value="1"/>
</dbReference>
<dbReference type="SMART" id="SM01130">
    <property type="entry name" value="DHDPS"/>
    <property type="match status" value="1"/>
</dbReference>
<dbReference type="GO" id="GO:0005829">
    <property type="term" value="C:cytosol"/>
    <property type="evidence" value="ECO:0007669"/>
    <property type="project" value="TreeGrafter"/>
</dbReference>
<name>A0A243WHM5_9BACT</name>
<dbReference type="InterPro" id="IPR020625">
    <property type="entry name" value="Schiff_base-form_aldolases_AS"/>
</dbReference>
<dbReference type="GO" id="GO:0008840">
    <property type="term" value="F:4-hydroxy-tetrahydrodipicolinate synthase activity"/>
    <property type="evidence" value="ECO:0007669"/>
    <property type="project" value="UniProtKB-UniRule"/>
</dbReference>
<dbReference type="UniPathway" id="UPA00034">
    <property type="reaction ID" value="UER00017"/>
</dbReference>
<keyword evidence="16" id="KW-0472">Membrane</keyword>
<comment type="subcellular location">
    <subcellularLocation>
        <location evidence="12">Cytoplasm</location>
    </subcellularLocation>
</comment>
<dbReference type="Gene3D" id="3.20.20.70">
    <property type="entry name" value="Aldolase class I"/>
    <property type="match status" value="1"/>
</dbReference>
<dbReference type="OrthoDB" id="9782828at2"/>
<evidence type="ECO:0000256" key="8">
    <source>
        <dbReference type="ARBA" id="ARBA00023154"/>
    </source>
</evidence>
<feature type="transmembrane region" description="Helical" evidence="16">
    <location>
        <begin position="193"/>
        <end position="214"/>
    </location>
</feature>
<sequence>MDQFRGTGIALVTPFTPTPDHAVDYVALRRLLDFTIDGGIEYLVINGTTAESPTVTAEEKTEILRVVKEHVAGRVPLVYGIGGNDTLGVEAQLRTTDLAGIAAILSVSPAYNKPSQQGIIQHFLRLADASPVPVMLYNVPGRTSSNMTADTTLRLAQHDNIIGIKEASGNLEQCMVIAARKPDNFLLISGDDLLTAPMISFGAVGVISVLGNAFPERMGQMTRHALAGNFAEASKLLYEFLPLNPLMYEESNPVGVKAVLEALGLCSAAARLPLLEASGGLKERIQKLL</sequence>
<comment type="caution">
    <text evidence="12">Was originally thought to be a dihydrodipicolinate synthase (DHDPS), catalyzing the condensation of (S)-aspartate-beta-semialdehyde [(S)-ASA] and pyruvate to dihydrodipicolinate (DHDP). However, it was shown in E.coli that the product of the enzymatic reaction is not dihydrodipicolinate but in fact (4S)-4-hydroxy-2,3,4,5-tetrahydro-(2S)-dipicolinic acid (HTPA), and that the consecutive dehydration reaction leading to DHDP is not spontaneous but catalyzed by DapB.</text>
</comment>
<dbReference type="Pfam" id="PF00701">
    <property type="entry name" value="DHDPS"/>
    <property type="match status" value="1"/>
</dbReference>
<dbReference type="SUPFAM" id="SSF51569">
    <property type="entry name" value="Aldolase"/>
    <property type="match status" value="1"/>
</dbReference>
<dbReference type="PROSITE" id="PS00666">
    <property type="entry name" value="DHDPS_2"/>
    <property type="match status" value="1"/>
</dbReference>
<keyword evidence="16" id="KW-1133">Transmembrane helix</keyword>